<dbReference type="VEuPathDB" id="MicrosporidiaDB:VCUG_01658"/>
<protein>
    <recommendedName>
        <fullName evidence="2">Nop domain-containing protein</fullName>
    </recommendedName>
</protein>
<dbReference type="GO" id="GO:0030515">
    <property type="term" value="F:snoRNA binding"/>
    <property type="evidence" value="ECO:0007669"/>
    <property type="project" value="InterPro"/>
</dbReference>
<dbReference type="InterPro" id="IPR002687">
    <property type="entry name" value="Nop_dom"/>
</dbReference>
<feature type="compositionally biased region" description="Basic and acidic residues" evidence="1">
    <location>
        <begin position="699"/>
        <end position="737"/>
    </location>
</feature>
<dbReference type="Gene3D" id="1.10.287.4070">
    <property type="match status" value="1"/>
</dbReference>
<dbReference type="PANTHER" id="PTHR10894:SF0">
    <property type="entry name" value="NUCLEOLAR PROTEIN 56"/>
    <property type="match status" value="1"/>
</dbReference>
<feature type="compositionally biased region" description="Basic and acidic residues" evidence="1">
    <location>
        <begin position="558"/>
        <end position="620"/>
    </location>
</feature>
<evidence type="ECO:0000256" key="1">
    <source>
        <dbReference type="SAM" id="MobiDB-lite"/>
    </source>
</evidence>
<dbReference type="InterPro" id="IPR045056">
    <property type="entry name" value="Nop56/Nop58"/>
</dbReference>
<feature type="domain" description="Nop" evidence="2">
    <location>
        <begin position="241"/>
        <end position="353"/>
    </location>
</feature>
<dbReference type="AlphaFoldDB" id="L2GTF1"/>
<dbReference type="Proteomes" id="UP000011081">
    <property type="component" value="Unassembled WGS sequence"/>
</dbReference>
<dbReference type="SUPFAM" id="SSF89124">
    <property type="entry name" value="Nop domain"/>
    <property type="match status" value="1"/>
</dbReference>
<dbReference type="OMA" id="NMSEDTP"/>
<feature type="region of interest" description="Disordered" evidence="1">
    <location>
        <begin position="386"/>
        <end position="753"/>
    </location>
</feature>
<feature type="compositionally biased region" description="Basic and acidic residues" evidence="1">
    <location>
        <begin position="386"/>
        <end position="406"/>
    </location>
</feature>
<dbReference type="GO" id="GO:0032040">
    <property type="term" value="C:small-subunit processome"/>
    <property type="evidence" value="ECO:0007669"/>
    <property type="project" value="InterPro"/>
</dbReference>
<dbReference type="Pfam" id="PF01798">
    <property type="entry name" value="Nop"/>
    <property type="match status" value="1"/>
</dbReference>
<dbReference type="GO" id="GO:0031428">
    <property type="term" value="C:box C/D methylation guide snoRNP complex"/>
    <property type="evidence" value="ECO:0007669"/>
    <property type="project" value="InterPro"/>
</dbReference>
<dbReference type="InParanoid" id="L2GTF1"/>
<feature type="compositionally biased region" description="Low complexity" evidence="1">
    <location>
        <begin position="684"/>
        <end position="694"/>
    </location>
</feature>
<evidence type="ECO:0000313" key="3">
    <source>
        <dbReference type="EMBL" id="ELA46884.1"/>
    </source>
</evidence>
<feature type="compositionally biased region" description="Basic and acidic residues" evidence="1">
    <location>
        <begin position="483"/>
        <end position="498"/>
    </location>
</feature>
<dbReference type="EMBL" id="GL877430">
    <property type="protein sequence ID" value="ELA46884.1"/>
    <property type="molecule type" value="Genomic_DNA"/>
</dbReference>
<evidence type="ECO:0000313" key="4">
    <source>
        <dbReference type="Proteomes" id="UP000011081"/>
    </source>
</evidence>
<dbReference type="OrthoDB" id="6780543at2759"/>
<dbReference type="PROSITE" id="PS51358">
    <property type="entry name" value="NOP"/>
    <property type="match status" value="1"/>
</dbReference>
<keyword evidence="4" id="KW-1185">Reference proteome</keyword>
<reference evidence="4" key="1">
    <citation type="submission" date="2011-03" db="EMBL/GenBank/DDBJ databases">
        <title>The genome sequence of Vavraia culicis strain floridensis.</title>
        <authorList>
            <consortium name="The Broad Institute Genome Sequencing Platform"/>
            <person name="Cuomo C."/>
            <person name="Becnel J."/>
            <person name="Sanscrainte N."/>
            <person name="Young S.K."/>
            <person name="Zeng Q."/>
            <person name="Gargeya S."/>
            <person name="Fitzgerald M."/>
            <person name="Haas B."/>
            <person name="Abouelleil A."/>
            <person name="Alvarado L."/>
            <person name="Arachchi H.M."/>
            <person name="Berlin A."/>
            <person name="Chapman S.B."/>
            <person name="Gearin G."/>
            <person name="Goldberg J."/>
            <person name="Griggs A."/>
            <person name="Gujja S."/>
            <person name="Hansen M."/>
            <person name="Heiman D."/>
            <person name="Howarth C."/>
            <person name="Larimer J."/>
            <person name="Lui A."/>
            <person name="MacDonald P.J.P."/>
            <person name="McCowen C."/>
            <person name="Montmayeur A."/>
            <person name="Murphy C."/>
            <person name="Neiman D."/>
            <person name="Pearson M."/>
            <person name="Priest M."/>
            <person name="Roberts A."/>
            <person name="Saif S."/>
            <person name="Shea T."/>
            <person name="Sisk P."/>
            <person name="Stolte C."/>
            <person name="Sykes S."/>
            <person name="Wortman J."/>
            <person name="Nusbaum C."/>
            <person name="Birren B."/>
        </authorList>
    </citation>
    <scope>NUCLEOTIDE SEQUENCE [LARGE SCALE GENOMIC DNA]</scope>
    <source>
        <strain evidence="4">floridensis</strain>
    </source>
</reference>
<sequence>MYALMESADAVNLFKDDSLVASYRFDSAEHAQKIYSEVIKGVLPEEIETFLLDNDVDDLIVDKSLVKSGLRDACKSIKFVEDQRRLRLLREKIKAKDESVRGLSHSMAHKNVNFYTLDPLIAQSYCMLKQIESDIERYDKRAAEIYLNYLPELKIRKRKDESDDEKVEYKQFYDVEVIKKLWKIKENGDMSKKYLWTKDSVGIELSPNDWTNLQRLVDLVELKKKSMDKLLKYLEQQVEIHAPNLNALLGFRLTAELVTLCGSLINLAKCSSSTVQVLGAEKALFRSLKNKTPTPKYGILKNNGLTKSPRIIRSLASKIVLCARIDVFRRTKTDAYGKALRAVLETKVKTNKKVLTDEVLAKVTEQLKKVEVENAGQEEAIGKAGQEKAIGKAGQEKAIGKRSEERKRRRVVDDSLQDMPQKGKKARVSVSLKEGGESKKLTNEEPEDSSKFRKVKHVIGDEEGVLSKEKTITKPAKPASSIKSKEMDKVEQKSEDKSGRKKDKKRSKESDSKLEYATIDPEAKDSRKKRESVAKGGRKKTTTADVKGTEADYEDVEENRTEKSVKSMGKDTTRRKSEKNMSEDTPRRKSEKKMSEDTPRRKSEKNMSEDTPRRKSKLESSSKSGETKNNLATSSRRKSLKKGDSDDIDSSSIPTKKTKSSKTDKNENDVSGVKSSRLSVSMPGKAKAAGTTKIKISKTKKDNCDAPVDEKNAATPEKTAHKDTKVEKENEKRDKSTSSEPRSKRKKRVTGNE</sequence>
<proteinExistence type="predicted"/>
<name>L2GTF1_VAVCU</name>
<accession>L2GTF1</accession>
<dbReference type="PANTHER" id="PTHR10894">
    <property type="entry name" value="NUCLEOLAR PROTEIN 5 NUCLEOLAR PROTEIN NOP5 NOP58"/>
    <property type="match status" value="1"/>
</dbReference>
<feature type="compositionally biased region" description="Basic and acidic residues" evidence="1">
    <location>
        <begin position="434"/>
        <end position="451"/>
    </location>
</feature>
<feature type="compositionally biased region" description="Basic residues" evidence="1">
    <location>
        <begin position="526"/>
        <end position="541"/>
    </location>
</feature>
<organism evidence="3 4">
    <name type="scientific">Vavraia culicis (isolate floridensis)</name>
    <name type="common">Microsporidian parasite</name>
    <dbReference type="NCBI Taxonomy" id="948595"/>
    <lineage>
        <taxon>Eukaryota</taxon>
        <taxon>Fungi</taxon>
        <taxon>Fungi incertae sedis</taxon>
        <taxon>Microsporidia</taxon>
        <taxon>Pleistophoridae</taxon>
        <taxon>Vavraia</taxon>
    </lineage>
</organism>
<dbReference type="GeneID" id="19879532"/>
<dbReference type="HOGENOM" id="CLU_369700_0_0_1"/>
<evidence type="ECO:0000259" key="2">
    <source>
        <dbReference type="PROSITE" id="PS51358"/>
    </source>
</evidence>
<feature type="compositionally biased region" description="Basic residues" evidence="1">
    <location>
        <begin position="743"/>
        <end position="753"/>
    </location>
</feature>
<dbReference type="STRING" id="948595.L2GTF1"/>
<gene>
    <name evidence="3" type="ORF">VCUG_01658</name>
</gene>
<dbReference type="InterPro" id="IPR042239">
    <property type="entry name" value="Nop_C"/>
</dbReference>
<dbReference type="InterPro" id="IPR036070">
    <property type="entry name" value="Nop_dom_sf"/>
</dbReference>
<dbReference type="Gene3D" id="1.10.246.90">
    <property type="entry name" value="Nop domain"/>
    <property type="match status" value="1"/>
</dbReference>
<dbReference type="RefSeq" id="XP_008074674.1">
    <property type="nucleotide sequence ID" value="XM_008076483.1"/>
</dbReference>